<name>A0A915KGA3_ROMCU</name>
<evidence type="ECO:0000313" key="1">
    <source>
        <dbReference type="Proteomes" id="UP000887565"/>
    </source>
</evidence>
<proteinExistence type="predicted"/>
<sequence>MLPKRRKVPKSPETHYNTALATNWDLDERHFYYFAFIQESDSSFLCKRELDREYTWKNNCRWMGPMINSAQDFEKIYKDVKNCFLDIYDEVLMSTPSPQHVLNGDTFSTRGFFCSIGMVRHDSLLTL</sequence>
<accession>A0A915KGA3</accession>
<organism evidence="1 2">
    <name type="scientific">Romanomermis culicivorax</name>
    <name type="common">Nematode worm</name>
    <dbReference type="NCBI Taxonomy" id="13658"/>
    <lineage>
        <taxon>Eukaryota</taxon>
        <taxon>Metazoa</taxon>
        <taxon>Ecdysozoa</taxon>
        <taxon>Nematoda</taxon>
        <taxon>Enoplea</taxon>
        <taxon>Dorylaimia</taxon>
        <taxon>Mermithida</taxon>
        <taxon>Mermithoidea</taxon>
        <taxon>Mermithidae</taxon>
        <taxon>Romanomermis</taxon>
    </lineage>
</organism>
<dbReference type="Proteomes" id="UP000887565">
    <property type="component" value="Unplaced"/>
</dbReference>
<dbReference type="AlphaFoldDB" id="A0A915KGA3"/>
<keyword evidence="1" id="KW-1185">Reference proteome</keyword>
<evidence type="ECO:0000313" key="2">
    <source>
        <dbReference type="WBParaSite" id="nRc.2.0.1.t37415-RA"/>
    </source>
</evidence>
<reference evidence="2" key="1">
    <citation type="submission" date="2022-11" db="UniProtKB">
        <authorList>
            <consortium name="WormBaseParasite"/>
        </authorList>
    </citation>
    <scope>IDENTIFICATION</scope>
</reference>
<protein>
    <submittedName>
        <fullName evidence="2">Uncharacterized protein</fullName>
    </submittedName>
</protein>
<dbReference type="WBParaSite" id="nRc.2.0.1.t37415-RA">
    <property type="protein sequence ID" value="nRc.2.0.1.t37415-RA"/>
    <property type="gene ID" value="nRc.2.0.1.g37415"/>
</dbReference>